<accession>A0A7C3VJE5</accession>
<dbReference type="EMBL" id="DSPX01000201">
    <property type="protein sequence ID" value="HGG02852.1"/>
    <property type="molecule type" value="Genomic_DNA"/>
</dbReference>
<organism evidence="1">
    <name type="scientific">Planktothricoides sp. SpSt-374</name>
    <dbReference type="NCBI Taxonomy" id="2282167"/>
    <lineage>
        <taxon>Bacteria</taxon>
        <taxon>Bacillati</taxon>
        <taxon>Cyanobacteriota</taxon>
        <taxon>Cyanophyceae</taxon>
        <taxon>Oscillatoriophycideae</taxon>
        <taxon>Oscillatoriales</taxon>
        <taxon>Oscillatoriaceae</taxon>
        <taxon>Planktothricoides</taxon>
    </lineage>
</organism>
<reference evidence="1" key="1">
    <citation type="journal article" date="2020" name="mSystems">
        <title>Genome- and Community-Level Interaction Insights into Carbon Utilization and Element Cycling Functions of Hydrothermarchaeota in Hydrothermal Sediment.</title>
        <authorList>
            <person name="Zhou Z."/>
            <person name="Liu Y."/>
            <person name="Xu W."/>
            <person name="Pan J."/>
            <person name="Luo Z.H."/>
            <person name="Li M."/>
        </authorList>
    </citation>
    <scope>NUCLEOTIDE SEQUENCE [LARGE SCALE GENOMIC DNA]</scope>
    <source>
        <strain evidence="1">SpSt-374</strain>
    </source>
</reference>
<sequence>MSAKLQNSHIGEFPMLFGLRFPTHTQNFDFSRAASLPNPEAQNHGFLIGGLDRPPPRGENNRFRIQRLWKQKFGSPAPISPFFKVFARNAEYKFSGFPDFGNILTQLSHILASGPFFS</sequence>
<name>A0A7C3VJE5_9CYAN</name>
<evidence type="ECO:0000313" key="1">
    <source>
        <dbReference type="EMBL" id="HGG02852.1"/>
    </source>
</evidence>
<dbReference type="AlphaFoldDB" id="A0A7C3VJE5"/>
<protein>
    <submittedName>
        <fullName evidence="1">Uncharacterized protein</fullName>
    </submittedName>
</protein>
<comment type="caution">
    <text evidence="1">The sequence shown here is derived from an EMBL/GenBank/DDBJ whole genome shotgun (WGS) entry which is preliminary data.</text>
</comment>
<gene>
    <name evidence="1" type="ORF">ENR15_19970</name>
</gene>
<proteinExistence type="predicted"/>